<evidence type="ECO:0000256" key="1">
    <source>
        <dbReference type="SAM" id="MobiDB-lite"/>
    </source>
</evidence>
<dbReference type="Gene3D" id="6.20.20.10">
    <property type="match status" value="1"/>
</dbReference>
<proteinExistence type="predicted"/>
<protein>
    <recommendedName>
        <fullName evidence="4">Chaperone protein DnaJ</fullName>
    </recommendedName>
</protein>
<dbReference type="Proteomes" id="UP000824108">
    <property type="component" value="Unassembled WGS sequence"/>
</dbReference>
<organism evidence="2 3">
    <name type="scientific">Candidatus Bacteroides merdavium</name>
    <dbReference type="NCBI Taxonomy" id="2838472"/>
    <lineage>
        <taxon>Bacteria</taxon>
        <taxon>Pseudomonadati</taxon>
        <taxon>Bacteroidota</taxon>
        <taxon>Bacteroidia</taxon>
        <taxon>Bacteroidales</taxon>
        <taxon>Bacteroidaceae</taxon>
        <taxon>Bacteroides</taxon>
    </lineage>
</organism>
<dbReference type="AlphaFoldDB" id="A0A9D2GYQ2"/>
<reference evidence="2" key="2">
    <citation type="submission" date="2021-04" db="EMBL/GenBank/DDBJ databases">
        <authorList>
            <person name="Gilroy R."/>
        </authorList>
    </citation>
    <scope>NUCLEOTIDE SEQUENCE</scope>
    <source>
        <strain evidence="2">CHK118-2852</strain>
    </source>
</reference>
<evidence type="ECO:0008006" key="4">
    <source>
        <dbReference type="Google" id="ProtNLM"/>
    </source>
</evidence>
<dbReference type="SUPFAM" id="SSF57938">
    <property type="entry name" value="DnaJ/Hsp40 cysteine-rich domain"/>
    <property type="match status" value="1"/>
</dbReference>
<name>A0A9D2GYQ2_9BACE</name>
<dbReference type="EMBL" id="DXAV01000083">
    <property type="protein sequence ID" value="HIZ92413.1"/>
    <property type="molecule type" value="Genomic_DNA"/>
</dbReference>
<reference evidence="2" key="1">
    <citation type="journal article" date="2021" name="PeerJ">
        <title>Extensive microbial diversity within the chicken gut microbiome revealed by metagenomics and culture.</title>
        <authorList>
            <person name="Gilroy R."/>
            <person name="Ravi A."/>
            <person name="Getino M."/>
            <person name="Pursley I."/>
            <person name="Horton D.L."/>
            <person name="Alikhan N.F."/>
            <person name="Baker D."/>
            <person name="Gharbi K."/>
            <person name="Hall N."/>
            <person name="Watson M."/>
            <person name="Adriaenssens E.M."/>
            <person name="Foster-Nyarko E."/>
            <person name="Jarju S."/>
            <person name="Secka A."/>
            <person name="Antonio M."/>
            <person name="Oren A."/>
            <person name="Chaudhuri R.R."/>
            <person name="La Ragione R."/>
            <person name="Hildebrand F."/>
            <person name="Pallen M.J."/>
        </authorList>
    </citation>
    <scope>NUCLEOTIDE SEQUENCE</scope>
    <source>
        <strain evidence="2">CHK118-2852</strain>
    </source>
</reference>
<feature type="region of interest" description="Disordered" evidence="1">
    <location>
        <begin position="1"/>
        <end position="27"/>
    </location>
</feature>
<comment type="caution">
    <text evidence="2">The sequence shown here is derived from an EMBL/GenBank/DDBJ whole genome shotgun (WGS) entry which is preliminary data.</text>
</comment>
<gene>
    <name evidence="2" type="ORF">H9807_09920</name>
</gene>
<accession>A0A9D2GYQ2</accession>
<evidence type="ECO:0000313" key="3">
    <source>
        <dbReference type="Proteomes" id="UP000824108"/>
    </source>
</evidence>
<sequence length="80" mass="8694">MNNLFDKFKKQRRPAPQEPEPTHERTIPPHIVACRVCGGKGETDGAVCPQCQGSGRVIVSHEVKTFVTAYIPSTGTSDEG</sequence>
<evidence type="ECO:0000313" key="2">
    <source>
        <dbReference type="EMBL" id="HIZ92413.1"/>
    </source>
</evidence>
<dbReference type="InterPro" id="IPR036410">
    <property type="entry name" value="HSP_DnaJ_Cys-rich_dom_sf"/>
</dbReference>